<feature type="transmembrane region" description="Helical" evidence="8">
    <location>
        <begin position="136"/>
        <end position="159"/>
    </location>
</feature>
<dbReference type="InterPro" id="IPR013604">
    <property type="entry name" value="7TM_chemorcpt"/>
</dbReference>
<sequence length="410" mass="47451">MRLFGQAFSRWNLTGRTRLVYFLLVIMLALLTIFGLFSIRYKSQGRRRFVFSRIYLAYTMVITIAFTITYTHQMYEDYRSSQLDLRDAVKLYSYMNITVTIINFVTQMFKVKQVARLMSQVPLFDTLREFSVGDTLLRSVVTSIVKVIGFPFIIGITMFLQQQRYEPELSGMWSVHKLFPMIVSNLLNNSFYGVMIIVKAILKTLNIRLMRHVRLVECMQKEEKLKLHTIYYSMQKYCTWADEIDALSIKYRIICIHATNYTALVSLSMVLSLLCHLLGITVGFFNQYSALADTFIDGQSYDAFSALTNCVFLIISILEITLLAQLANDILVETQQTGIILQNLSLQRVDWRFRQAVDTFSLQVISIKHKIVLLGLFELNATLITDVMATVASFLLILIQTDLSHRFKMK</sequence>
<feature type="transmembrane region" description="Helical" evidence="8">
    <location>
        <begin position="261"/>
        <end position="284"/>
    </location>
</feature>
<evidence type="ECO:0000256" key="3">
    <source>
        <dbReference type="ARBA" id="ARBA00022692"/>
    </source>
</evidence>
<dbReference type="GO" id="GO:0030425">
    <property type="term" value="C:dendrite"/>
    <property type="evidence" value="ECO:0007669"/>
    <property type="project" value="TreeGrafter"/>
</dbReference>
<comment type="subcellular location">
    <subcellularLocation>
        <location evidence="1 8">Cell membrane</location>
        <topology evidence="1 8">Multi-pass membrane protein</topology>
    </subcellularLocation>
</comment>
<dbReference type="GO" id="GO:0043025">
    <property type="term" value="C:neuronal cell body"/>
    <property type="evidence" value="ECO:0007669"/>
    <property type="project" value="TreeGrafter"/>
</dbReference>
<dbReference type="Proteomes" id="UP000504634">
    <property type="component" value="Unplaced"/>
</dbReference>
<feature type="transmembrane region" description="Helical" evidence="8">
    <location>
        <begin position="91"/>
        <end position="109"/>
    </location>
</feature>
<dbReference type="GeneID" id="115621874"/>
<name>A0A6J2T8E3_DROLE</name>
<keyword evidence="2 8" id="KW-1003">Cell membrane</keyword>
<feature type="transmembrane region" description="Helical" evidence="8">
    <location>
        <begin position="51"/>
        <end position="71"/>
    </location>
</feature>
<gene>
    <name evidence="10" type="primary">LOC115621874</name>
</gene>
<evidence type="ECO:0000313" key="10">
    <source>
        <dbReference type="RefSeq" id="XP_030371560.1"/>
    </source>
</evidence>
<dbReference type="OrthoDB" id="6366728at2759"/>
<keyword evidence="6 8" id="KW-0675">Receptor</keyword>
<comment type="caution">
    <text evidence="8">Lacks conserved residue(s) required for the propagation of feature annotation.</text>
</comment>
<keyword evidence="9" id="KW-1185">Reference proteome</keyword>
<evidence type="ECO:0000256" key="2">
    <source>
        <dbReference type="ARBA" id="ARBA00022475"/>
    </source>
</evidence>
<accession>A0A6J2T8E3</accession>
<keyword evidence="3 8" id="KW-0812">Transmembrane</keyword>
<dbReference type="AlphaFoldDB" id="A0A6J2T8E3"/>
<organism evidence="9 10">
    <name type="scientific">Drosophila lebanonensis</name>
    <name type="common">Fruit fly</name>
    <name type="synonym">Scaptodrosophila lebanonensis</name>
    <dbReference type="NCBI Taxonomy" id="7225"/>
    <lineage>
        <taxon>Eukaryota</taxon>
        <taxon>Metazoa</taxon>
        <taxon>Ecdysozoa</taxon>
        <taxon>Arthropoda</taxon>
        <taxon>Hexapoda</taxon>
        <taxon>Insecta</taxon>
        <taxon>Pterygota</taxon>
        <taxon>Neoptera</taxon>
        <taxon>Endopterygota</taxon>
        <taxon>Diptera</taxon>
        <taxon>Brachycera</taxon>
        <taxon>Muscomorpha</taxon>
        <taxon>Ephydroidea</taxon>
        <taxon>Drosophilidae</taxon>
        <taxon>Scaptodrosophila</taxon>
    </lineage>
</organism>
<reference evidence="10" key="1">
    <citation type="submission" date="2025-08" db="UniProtKB">
        <authorList>
            <consortium name="RefSeq"/>
        </authorList>
    </citation>
    <scope>IDENTIFICATION</scope>
    <source>
        <strain evidence="10">11010-0011.00</strain>
        <tissue evidence="10">Whole body</tissue>
    </source>
</reference>
<keyword evidence="5 8" id="KW-0472">Membrane</keyword>
<keyword evidence="4 8" id="KW-1133">Transmembrane helix</keyword>
<keyword evidence="7 8" id="KW-0807">Transducer</keyword>
<feature type="transmembrane region" description="Helical" evidence="8">
    <location>
        <begin position="20"/>
        <end position="39"/>
    </location>
</feature>
<proteinExistence type="inferred from homology"/>
<dbReference type="Pfam" id="PF08395">
    <property type="entry name" value="7tm_7"/>
    <property type="match status" value="1"/>
</dbReference>
<protein>
    <recommendedName>
        <fullName evidence="8">Gustatory receptor</fullName>
    </recommendedName>
</protein>
<evidence type="ECO:0000256" key="5">
    <source>
        <dbReference type="ARBA" id="ARBA00023136"/>
    </source>
</evidence>
<dbReference type="GO" id="GO:0030424">
    <property type="term" value="C:axon"/>
    <property type="evidence" value="ECO:0007669"/>
    <property type="project" value="TreeGrafter"/>
</dbReference>
<dbReference type="GO" id="GO:0033041">
    <property type="term" value="F:sweet taste receptor activity"/>
    <property type="evidence" value="ECO:0007669"/>
    <property type="project" value="TreeGrafter"/>
</dbReference>
<dbReference type="GO" id="GO:0007165">
    <property type="term" value="P:signal transduction"/>
    <property type="evidence" value="ECO:0007669"/>
    <property type="project" value="UniProtKB-KW"/>
</dbReference>
<evidence type="ECO:0000256" key="6">
    <source>
        <dbReference type="ARBA" id="ARBA00023170"/>
    </source>
</evidence>
<dbReference type="CTD" id="117339"/>
<comment type="function">
    <text evidence="8">Gustatory receptor which mediates acceptance or avoidance behavior, depending on its substrates.</text>
</comment>
<dbReference type="GO" id="GO:0005886">
    <property type="term" value="C:plasma membrane"/>
    <property type="evidence" value="ECO:0007669"/>
    <property type="project" value="UniProtKB-SubCell"/>
</dbReference>
<feature type="non-terminal residue" evidence="10">
    <location>
        <position position="410"/>
    </location>
</feature>
<dbReference type="PANTHER" id="PTHR21143">
    <property type="entry name" value="INVERTEBRATE GUSTATORY RECEPTOR"/>
    <property type="match status" value="1"/>
</dbReference>
<comment type="similarity">
    <text evidence="8">Belongs to the insect chemoreceptor superfamily. Gustatory receptor (GR) family.</text>
</comment>
<evidence type="ECO:0000256" key="4">
    <source>
        <dbReference type="ARBA" id="ARBA00022989"/>
    </source>
</evidence>
<feature type="transmembrane region" description="Helical" evidence="8">
    <location>
        <begin position="304"/>
        <end position="324"/>
    </location>
</feature>
<evidence type="ECO:0000256" key="1">
    <source>
        <dbReference type="ARBA" id="ARBA00004651"/>
    </source>
</evidence>
<evidence type="ECO:0000256" key="8">
    <source>
        <dbReference type="RuleBase" id="RU363108"/>
    </source>
</evidence>
<dbReference type="RefSeq" id="XP_030371560.1">
    <property type="nucleotide sequence ID" value="XM_030515700.1"/>
</dbReference>
<evidence type="ECO:0000313" key="9">
    <source>
        <dbReference type="Proteomes" id="UP000504634"/>
    </source>
</evidence>
<evidence type="ECO:0000256" key="7">
    <source>
        <dbReference type="ARBA" id="ARBA00023224"/>
    </source>
</evidence>
<dbReference type="PANTHER" id="PTHR21143:SF131">
    <property type="entry name" value="GUSTATORY AND ODORANT RECEPTOR 63A-RELATED"/>
    <property type="match status" value="1"/>
</dbReference>
<feature type="transmembrane region" description="Helical" evidence="8">
    <location>
        <begin position="371"/>
        <end position="399"/>
    </location>
</feature>
<feature type="transmembrane region" description="Helical" evidence="8">
    <location>
        <begin position="179"/>
        <end position="202"/>
    </location>
</feature>